<dbReference type="Gene3D" id="3.40.50.150">
    <property type="entry name" value="Vaccinia Virus protein VP39"/>
    <property type="match status" value="1"/>
</dbReference>
<reference evidence="2 3" key="1">
    <citation type="submission" date="2016-10" db="EMBL/GenBank/DDBJ databases">
        <authorList>
            <person name="de Groot N.N."/>
        </authorList>
    </citation>
    <scope>NUCLEOTIDE SEQUENCE [LARGE SCALE GENOMIC DNA]</scope>
    <source>
        <strain evidence="2 3">CGMCC 1.7727</strain>
    </source>
</reference>
<dbReference type="AlphaFoldDB" id="A0A1H9U7J0"/>
<dbReference type="RefSeq" id="WP_089742528.1">
    <property type="nucleotide sequence ID" value="NZ_FOGL01000016.1"/>
</dbReference>
<evidence type="ECO:0000313" key="3">
    <source>
        <dbReference type="Proteomes" id="UP000199687"/>
    </source>
</evidence>
<keyword evidence="3" id="KW-1185">Reference proteome</keyword>
<dbReference type="CDD" id="cd02440">
    <property type="entry name" value="AdoMet_MTases"/>
    <property type="match status" value="1"/>
</dbReference>
<name>A0A1H9U7J0_9BACI</name>
<dbReference type="STRING" id="531814.SAMN04487944_11661"/>
<keyword evidence="2" id="KW-0808">Transferase</keyword>
<sequence length="238" mass="27572">MGGIYVVKSIRNYEDLLEMLDDSLREPKQFWENFYEDRTKDIPFFKVKGPDENLVEYFSNSLSPNKVLELGSGPGRNAIYMAKQGCSVEALDISEKAIDWAKERADEEGVNIKFHCVSLFDFKFEPHSYDLIYDCGMFHHLAPHRRITYLEIIKSALKKGGYLGLVCFNTNGALDTPDWDVYKQNSLKGGIGYSELRLKEIFKNDFTIEEFRSMKKVEQPNELFGENFLWASLMKVKK</sequence>
<dbReference type="Pfam" id="PF13649">
    <property type="entry name" value="Methyltransf_25"/>
    <property type="match status" value="1"/>
</dbReference>
<dbReference type="GO" id="GO:0008168">
    <property type="term" value="F:methyltransferase activity"/>
    <property type="evidence" value="ECO:0007669"/>
    <property type="project" value="UniProtKB-KW"/>
</dbReference>
<evidence type="ECO:0000313" key="2">
    <source>
        <dbReference type="EMBL" id="SES05231.1"/>
    </source>
</evidence>
<proteinExistence type="predicted"/>
<keyword evidence="2" id="KW-0489">Methyltransferase</keyword>
<organism evidence="2 3">
    <name type="scientific">Gracilibacillus ureilyticus</name>
    <dbReference type="NCBI Taxonomy" id="531814"/>
    <lineage>
        <taxon>Bacteria</taxon>
        <taxon>Bacillati</taxon>
        <taxon>Bacillota</taxon>
        <taxon>Bacilli</taxon>
        <taxon>Bacillales</taxon>
        <taxon>Bacillaceae</taxon>
        <taxon>Gracilibacillus</taxon>
    </lineage>
</organism>
<feature type="domain" description="Methyltransferase" evidence="1">
    <location>
        <begin position="67"/>
        <end position="161"/>
    </location>
</feature>
<evidence type="ECO:0000259" key="1">
    <source>
        <dbReference type="Pfam" id="PF13649"/>
    </source>
</evidence>
<dbReference type="InterPro" id="IPR041698">
    <property type="entry name" value="Methyltransf_25"/>
</dbReference>
<dbReference type="EMBL" id="FOGL01000016">
    <property type="protein sequence ID" value="SES05231.1"/>
    <property type="molecule type" value="Genomic_DNA"/>
</dbReference>
<dbReference type="InterPro" id="IPR050723">
    <property type="entry name" value="CFA/CMAS"/>
</dbReference>
<dbReference type="GO" id="GO:0032259">
    <property type="term" value="P:methylation"/>
    <property type="evidence" value="ECO:0007669"/>
    <property type="project" value="UniProtKB-KW"/>
</dbReference>
<dbReference type="Proteomes" id="UP000199687">
    <property type="component" value="Unassembled WGS sequence"/>
</dbReference>
<dbReference type="PANTHER" id="PTHR43667:SF2">
    <property type="entry name" value="FATTY ACID C-METHYL TRANSFERASE"/>
    <property type="match status" value="1"/>
</dbReference>
<dbReference type="OrthoDB" id="9804312at2"/>
<gene>
    <name evidence="2" type="ORF">SAMN04487944_11661</name>
</gene>
<dbReference type="PANTHER" id="PTHR43667">
    <property type="entry name" value="CYCLOPROPANE-FATTY-ACYL-PHOSPHOLIPID SYNTHASE"/>
    <property type="match status" value="1"/>
</dbReference>
<accession>A0A1H9U7J0</accession>
<protein>
    <submittedName>
        <fullName evidence="2">Methyltransferase domain-containing protein</fullName>
    </submittedName>
</protein>
<dbReference type="InterPro" id="IPR029063">
    <property type="entry name" value="SAM-dependent_MTases_sf"/>
</dbReference>
<dbReference type="SUPFAM" id="SSF53335">
    <property type="entry name" value="S-adenosyl-L-methionine-dependent methyltransferases"/>
    <property type="match status" value="1"/>
</dbReference>